<dbReference type="Gene3D" id="3.30.565.10">
    <property type="entry name" value="Histidine kinase-like ATPase, C-terminal domain"/>
    <property type="match status" value="1"/>
</dbReference>
<comment type="catalytic activity">
    <reaction evidence="1">
        <text>ATP + protein L-histidine = ADP + protein N-phospho-L-histidine.</text>
        <dbReference type="EC" id="2.7.13.3"/>
    </reaction>
</comment>
<feature type="domain" description="Histidine kinase" evidence="4">
    <location>
        <begin position="260"/>
        <end position="475"/>
    </location>
</feature>
<dbReference type="InterPro" id="IPR035965">
    <property type="entry name" value="PAS-like_dom_sf"/>
</dbReference>
<keyword evidence="6" id="KW-0808">Transferase</keyword>
<dbReference type="Gene3D" id="3.30.450.20">
    <property type="entry name" value="PAS domain"/>
    <property type="match status" value="1"/>
</dbReference>
<evidence type="ECO:0000313" key="6">
    <source>
        <dbReference type="EMBL" id="EQB39755.1"/>
    </source>
</evidence>
<dbReference type="Pfam" id="PF02518">
    <property type="entry name" value="HATPase_c"/>
    <property type="match status" value="1"/>
</dbReference>
<dbReference type="EC" id="2.7.13.3" evidence="2"/>
<dbReference type="InterPro" id="IPR000014">
    <property type="entry name" value="PAS"/>
</dbReference>
<dbReference type="PRINTS" id="PR00344">
    <property type="entry name" value="BCTRLSENSOR"/>
</dbReference>
<organism evidence="6 7">
    <name type="scientific">Sulfurimonas hongkongensis</name>
    <dbReference type="NCBI Taxonomy" id="1172190"/>
    <lineage>
        <taxon>Bacteria</taxon>
        <taxon>Pseudomonadati</taxon>
        <taxon>Campylobacterota</taxon>
        <taxon>Epsilonproteobacteria</taxon>
        <taxon>Campylobacterales</taxon>
        <taxon>Sulfurimonadaceae</taxon>
        <taxon>Sulfurimonas</taxon>
    </lineage>
</organism>
<protein>
    <recommendedName>
        <fullName evidence="2">histidine kinase</fullName>
        <ecNumber evidence="2">2.7.13.3</ecNumber>
    </recommendedName>
</protein>
<evidence type="ECO:0000256" key="1">
    <source>
        <dbReference type="ARBA" id="ARBA00000085"/>
    </source>
</evidence>
<dbReference type="GO" id="GO:0000155">
    <property type="term" value="F:phosphorelay sensor kinase activity"/>
    <property type="evidence" value="ECO:0007669"/>
    <property type="project" value="InterPro"/>
</dbReference>
<comment type="caution">
    <text evidence="6">The sequence shown here is derived from an EMBL/GenBank/DDBJ whole genome shotgun (WGS) entry which is preliminary data.</text>
</comment>
<dbReference type="InterPro" id="IPR003661">
    <property type="entry name" value="HisK_dim/P_dom"/>
</dbReference>
<dbReference type="PANTHER" id="PTHR43065:SF42">
    <property type="entry name" value="TWO-COMPONENT SENSOR PPRA"/>
    <property type="match status" value="1"/>
</dbReference>
<dbReference type="RefSeq" id="WP_021287082.1">
    <property type="nucleotide sequence ID" value="NZ_AUPZ01000005.1"/>
</dbReference>
<keyword evidence="7" id="KW-1185">Reference proteome</keyword>
<dbReference type="PROSITE" id="PS50112">
    <property type="entry name" value="PAS"/>
    <property type="match status" value="1"/>
</dbReference>
<evidence type="ECO:0000259" key="5">
    <source>
        <dbReference type="PROSITE" id="PS50112"/>
    </source>
</evidence>
<dbReference type="Proteomes" id="UP000015520">
    <property type="component" value="Unassembled WGS sequence"/>
</dbReference>
<evidence type="ECO:0000259" key="4">
    <source>
        <dbReference type="PROSITE" id="PS50109"/>
    </source>
</evidence>
<dbReference type="Gene3D" id="1.10.287.130">
    <property type="match status" value="1"/>
</dbReference>
<dbReference type="eggNOG" id="COG4191">
    <property type="taxonomic scope" value="Bacteria"/>
</dbReference>
<feature type="domain" description="PAS" evidence="5">
    <location>
        <begin position="108"/>
        <end position="178"/>
    </location>
</feature>
<dbReference type="EMBL" id="AUPZ01000005">
    <property type="protein sequence ID" value="EQB39755.1"/>
    <property type="molecule type" value="Genomic_DNA"/>
</dbReference>
<dbReference type="Pfam" id="PF13426">
    <property type="entry name" value="PAS_9"/>
    <property type="match status" value="1"/>
</dbReference>
<keyword evidence="3" id="KW-0597">Phosphoprotein</keyword>
<dbReference type="PATRIC" id="fig|1172190.3.peg.787"/>
<dbReference type="InterPro" id="IPR036890">
    <property type="entry name" value="HATPase_C_sf"/>
</dbReference>
<dbReference type="STRING" id="1172190.M947_04055"/>
<proteinExistence type="predicted"/>
<reference evidence="6 7" key="1">
    <citation type="submission" date="2013-07" db="EMBL/GenBank/DDBJ databases">
        <title>Sulfurimonas hongkongensis AST-10 Genome Sequencing.</title>
        <authorList>
            <person name="Cai L."/>
            <person name="Zhang T."/>
        </authorList>
    </citation>
    <scope>NUCLEOTIDE SEQUENCE [LARGE SCALE GENOMIC DNA]</scope>
    <source>
        <strain evidence="6 7">AST-10</strain>
    </source>
</reference>
<dbReference type="CDD" id="cd00130">
    <property type="entry name" value="PAS"/>
    <property type="match status" value="1"/>
</dbReference>
<dbReference type="PROSITE" id="PS50109">
    <property type="entry name" value="HIS_KIN"/>
    <property type="match status" value="1"/>
</dbReference>
<gene>
    <name evidence="6" type="ORF">M947_04055</name>
</gene>
<dbReference type="AlphaFoldDB" id="T0JFI4"/>
<evidence type="ECO:0000313" key="7">
    <source>
        <dbReference type="Proteomes" id="UP000015520"/>
    </source>
</evidence>
<keyword evidence="6" id="KW-0418">Kinase</keyword>
<dbReference type="NCBIfam" id="TIGR00229">
    <property type="entry name" value="sensory_box"/>
    <property type="match status" value="1"/>
</dbReference>
<dbReference type="SUPFAM" id="SSF55874">
    <property type="entry name" value="ATPase domain of HSP90 chaperone/DNA topoisomerase II/histidine kinase"/>
    <property type="match status" value="1"/>
</dbReference>
<dbReference type="PANTHER" id="PTHR43065">
    <property type="entry name" value="SENSOR HISTIDINE KINASE"/>
    <property type="match status" value="1"/>
</dbReference>
<accession>T0JFI4</accession>
<dbReference type="InterPro" id="IPR004358">
    <property type="entry name" value="Sig_transdc_His_kin-like_C"/>
</dbReference>
<dbReference type="SMART" id="SM00387">
    <property type="entry name" value="HATPase_c"/>
    <property type="match status" value="1"/>
</dbReference>
<name>T0JFI4_9BACT</name>
<sequence>MRKKSDILKNMPKSIIVETNGKVVVGVYGGKKSLKKLKHKKLKDIFDAKAYKRLKKLRKKKSKSSVISWDGQEYGAYYKSDVFYFYDITAYFEVESKLKQSLSELTSKKEELQAVFDLAANGISILDRDGMFLYANKFFQNMMEYTMEELYSESCISLSSAEYAAPSKTAVEKAIEFGSFEKFKKVCVTKSGVHLNASMSLAYLESRDEIIMITSDITEDIMYQDKLKKQVEIEVAKRSQQHEIMCHQSRLAAMGEMIDSIAHQWRQPLNSLGIIVQGLRHISSQKNIDARFLKEIEAEMMQKLNYMSQTIDDFSMFFRISKQKESFNVLKSIEDAIRLIDIQLKNYNITIKITKDESLDLSVLGFANKFRQVILNMIHNSMMAIVSKSVKNAKIEIIIKRVKNNLHIEIVDNGGGISREDMPKIFNPYFTTKDKGSGIGLYMSKVIIESHMNGLLAVKNIKDGVKFTIMLKKGYEDASHS</sequence>
<dbReference type="InterPro" id="IPR005467">
    <property type="entry name" value="His_kinase_dom"/>
</dbReference>
<dbReference type="SUPFAM" id="SSF47384">
    <property type="entry name" value="Homodimeric domain of signal transducing histidine kinase"/>
    <property type="match status" value="1"/>
</dbReference>
<dbReference type="CDD" id="cd00082">
    <property type="entry name" value="HisKA"/>
    <property type="match status" value="1"/>
</dbReference>
<dbReference type="InterPro" id="IPR003594">
    <property type="entry name" value="HATPase_dom"/>
</dbReference>
<dbReference type="SMART" id="SM00091">
    <property type="entry name" value="PAS"/>
    <property type="match status" value="1"/>
</dbReference>
<dbReference type="SUPFAM" id="SSF55785">
    <property type="entry name" value="PYP-like sensor domain (PAS domain)"/>
    <property type="match status" value="1"/>
</dbReference>
<evidence type="ECO:0000256" key="3">
    <source>
        <dbReference type="ARBA" id="ARBA00022553"/>
    </source>
</evidence>
<dbReference type="InterPro" id="IPR036097">
    <property type="entry name" value="HisK_dim/P_sf"/>
</dbReference>
<evidence type="ECO:0000256" key="2">
    <source>
        <dbReference type="ARBA" id="ARBA00012438"/>
    </source>
</evidence>